<evidence type="ECO:0000256" key="2">
    <source>
        <dbReference type="ARBA" id="ARBA00008163"/>
    </source>
</evidence>
<evidence type="ECO:0000256" key="1">
    <source>
        <dbReference type="ARBA" id="ARBA00004571"/>
    </source>
</evidence>
<comment type="subcellular location">
    <subcellularLocation>
        <location evidence="1">Cell outer membrane</location>
        <topology evidence="1">Multi-pass membrane protein</topology>
    </subcellularLocation>
</comment>
<gene>
    <name evidence="9" type="ORF">HG15A2_42010</name>
</gene>
<evidence type="ECO:0000313" key="9">
    <source>
        <dbReference type="EMBL" id="QDT00859.1"/>
    </source>
</evidence>
<dbReference type="RefSeq" id="WP_145062632.1">
    <property type="nucleotide sequence ID" value="NZ_CP036263.1"/>
</dbReference>
<dbReference type="KEGG" id="amob:HG15A2_42010"/>
<dbReference type="OrthoDB" id="247139at2"/>
<evidence type="ECO:0000256" key="6">
    <source>
        <dbReference type="ARBA" id="ARBA00023136"/>
    </source>
</evidence>
<keyword evidence="5 8" id="KW-0732">Signal</keyword>
<evidence type="ECO:0000256" key="4">
    <source>
        <dbReference type="ARBA" id="ARBA00022692"/>
    </source>
</evidence>
<evidence type="ECO:0000256" key="5">
    <source>
        <dbReference type="ARBA" id="ARBA00022729"/>
    </source>
</evidence>
<dbReference type="Proteomes" id="UP000319852">
    <property type="component" value="Chromosome"/>
</dbReference>
<feature type="chain" id="PRO_5021728359" evidence="8">
    <location>
        <begin position="31"/>
        <end position="437"/>
    </location>
</feature>
<evidence type="ECO:0000313" key="10">
    <source>
        <dbReference type="Proteomes" id="UP000319852"/>
    </source>
</evidence>
<dbReference type="GO" id="GO:0009279">
    <property type="term" value="C:cell outer membrane"/>
    <property type="evidence" value="ECO:0007669"/>
    <property type="project" value="UniProtKB-SubCell"/>
</dbReference>
<dbReference type="EMBL" id="CP036263">
    <property type="protein sequence ID" value="QDT00859.1"/>
    <property type="molecule type" value="Genomic_DNA"/>
</dbReference>
<accession>A0A517N145</accession>
<sequence precursor="true">MSCPRRPIARRLIFSLAVAIASLIQQDVSAQSFGVELHAAMMPASGGMGGVSVARPQDVQSAFTGNPATLTQFRGTQFSFGSGWVEPTINVDNDANLPLASISPYEAKSGSPGNALANIAVTQDFSALGLPVTWGAAFISGAGLGVKYFDAPESNGSAASLLALHVASGVGVQVSDRLSVGAQLYVTTGILDGPFSGLGSATTAYGLRGLFGATYQATDHTTLGCYWMTKESFRFEDAVRLSLGGGAFSTAQDIQLDLPETFGWGIANDRLMGGRLLLASDILYKRYSESDFFRAIWEDQFVLQTGAQYSLTQNIRIRLGYTFAEYNMLDAPSLVVGGVIPPDGLPAIQYLQSQFPSINEHRLSAGFGIRDFLPGVDFDVNAGGMFFTEDQFGQSAANVESYWVAGGLTWRFGRGSSERAAAPNSWCKDCVLGSDRR</sequence>
<organism evidence="9 10">
    <name type="scientific">Adhaeretor mobilis</name>
    <dbReference type="NCBI Taxonomy" id="1930276"/>
    <lineage>
        <taxon>Bacteria</taxon>
        <taxon>Pseudomonadati</taxon>
        <taxon>Planctomycetota</taxon>
        <taxon>Planctomycetia</taxon>
        <taxon>Pirellulales</taxon>
        <taxon>Lacipirellulaceae</taxon>
        <taxon>Adhaeretor</taxon>
    </lineage>
</organism>
<dbReference type="AlphaFoldDB" id="A0A517N145"/>
<dbReference type="GO" id="GO:0015483">
    <property type="term" value="F:long-chain fatty acid transporting porin activity"/>
    <property type="evidence" value="ECO:0007669"/>
    <property type="project" value="TreeGrafter"/>
</dbReference>
<evidence type="ECO:0000256" key="8">
    <source>
        <dbReference type="SAM" id="SignalP"/>
    </source>
</evidence>
<proteinExistence type="inferred from homology"/>
<feature type="signal peptide" evidence="8">
    <location>
        <begin position="1"/>
        <end position="30"/>
    </location>
</feature>
<keyword evidence="4" id="KW-0812">Transmembrane</keyword>
<protein>
    <submittedName>
        <fullName evidence="9">Outer membrane protein transport protein (OMPP1/FadL/TodX)</fullName>
    </submittedName>
</protein>
<dbReference type="SUPFAM" id="SSF56935">
    <property type="entry name" value="Porins"/>
    <property type="match status" value="1"/>
</dbReference>
<reference evidence="9 10" key="1">
    <citation type="submission" date="2019-02" db="EMBL/GenBank/DDBJ databases">
        <title>Deep-cultivation of Planctomycetes and their phenomic and genomic characterization uncovers novel biology.</title>
        <authorList>
            <person name="Wiegand S."/>
            <person name="Jogler M."/>
            <person name="Boedeker C."/>
            <person name="Pinto D."/>
            <person name="Vollmers J."/>
            <person name="Rivas-Marin E."/>
            <person name="Kohn T."/>
            <person name="Peeters S.H."/>
            <person name="Heuer A."/>
            <person name="Rast P."/>
            <person name="Oberbeckmann S."/>
            <person name="Bunk B."/>
            <person name="Jeske O."/>
            <person name="Meyerdierks A."/>
            <person name="Storesund J.E."/>
            <person name="Kallscheuer N."/>
            <person name="Luecker S."/>
            <person name="Lage O.M."/>
            <person name="Pohl T."/>
            <person name="Merkel B.J."/>
            <person name="Hornburger P."/>
            <person name="Mueller R.-W."/>
            <person name="Bruemmer F."/>
            <person name="Labrenz M."/>
            <person name="Spormann A.M."/>
            <person name="Op den Camp H."/>
            <person name="Overmann J."/>
            <person name="Amann R."/>
            <person name="Jetten M.S.M."/>
            <person name="Mascher T."/>
            <person name="Medema M.H."/>
            <person name="Devos D.P."/>
            <person name="Kaster A.-K."/>
            <person name="Ovreas L."/>
            <person name="Rohde M."/>
            <person name="Galperin M.Y."/>
            <person name="Jogler C."/>
        </authorList>
    </citation>
    <scope>NUCLEOTIDE SEQUENCE [LARGE SCALE GENOMIC DNA]</scope>
    <source>
        <strain evidence="9 10">HG15A2</strain>
    </source>
</reference>
<dbReference type="Gene3D" id="2.40.160.60">
    <property type="entry name" value="Outer membrane protein transport protein (OMPP1/FadL/TodX)"/>
    <property type="match status" value="1"/>
</dbReference>
<keyword evidence="7" id="KW-0998">Cell outer membrane</keyword>
<evidence type="ECO:0000256" key="7">
    <source>
        <dbReference type="ARBA" id="ARBA00023237"/>
    </source>
</evidence>
<dbReference type="InterPro" id="IPR005017">
    <property type="entry name" value="OMPP1/FadL/TodX"/>
</dbReference>
<dbReference type="PANTHER" id="PTHR35093:SF8">
    <property type="entry name" value="OUTER MEMBRANE PROTEIN NMB0088-RELATED"/>
    <property type="match status" value="1"/>
</dbReference>
<comment type="similarity">
    <text evidence="2">Belongs to the OmpP1/FadL family.</text>
</comment>
<name>A0A517N145_9BACT</name>
<keyword evidence="3" id="KW-1134">Transmembrane beta strand</keyword>
<evidence type="ECO:0000256" key="3">
    <source>
        <dbReference type="ARBA" id="ARBA00022452"/>
    </source>
</evidence>
<dbReference type="PANTHER" id="PTHR35093">
    <property type="entry name" value="OUTER MEMBRANE PROTEIN NMB0088-RELATED"/>
    <property type="match status" value="1"/>
</dbReference>
<keyword evidence="6" id="KW-0472">Membrane</keyword>
<keyword evidence="10" id="KW-1185">Reference proteome</keyword>